<dbReference type="Gene3D" id="3.40.710.10">
    <property type="entry name" value="DD-peptidase/beta-lactamase superfamily"/>
    <property type="match status" value="1"/>
</dbReference>
<dbReference type="PANTHER" id="PTHR46825">
    <property type="entry name" value="D-ALANYL-D-ALANINE-CARBOXYPEPTIDASE/ENDOPEPTIDASE AMPH"/>
    <property type="match status" value="1"/>
</dbReference>
<proteinExistence type="predicted"/>
<dbReference type="PANTHER" id="PTHR46825:SF9">
    <property type="entry name" value="BETA-LACTAMASE-RELATED DOMAIN-CONTAINING PROTEIN"/>
    <property type="match status" value="1"/>
</dbReference>
<evidence type="ECO:0000259" key="2">
    <source>
        <dbReference type="Pfam" id="PF00144"/>
    </source>
</evidence>
<reference evidence="4" key="1">
    <citation type="journal article" date="2019" name="Int. J. Syst. Evol. Microbiol.">
        <title>The Global Catalogue of Microorganisms (GCM) 10K type strain sequencing project: providing services to taxonomists for standard genome sequencing and annotation.</title>
        <authorList>
            <consortium name="The Broad Institute Genomics Platform"/>
            <consortium name="The Broad Institute Genome Sequencing Center for Infectious Disease"/>
            <person name="Wu L."/>
            <person name="Ma J."/>
        </authorList>
    </citation>
    <scope>NUCLEOTIDE SEQUENCE [LARGE SCALE GENOMIC DNA]</scope>
    <source>
        <strain evidence="4">JCM 18392</strain>
    </source>
</reference>
<dbReference type="Proteomes" id="UP001501323">
    <property type="component" value="Unassembled WGS sequence"/>
</dbReference>
<feature type="domain" description="Beta-lactamase-related" evidence="2">
    <location>
        <begin position="162"/>
        <end position="416"/>
    </location>
</feature>
<dbReference type="InterPro" id="IPR050491">
    <property type="entry name" value="AmpC-like"/>
</dbReference>
<dbReference type="Pfam" id="PF00144">
    <property type="entry name" value="Beta-lactamase"/>
    <property type="match status" value="1"/>
</dbReference>
<feature type="chain" id="PRO_5045631836" description="Beta-lactamase-related domain-containing protein" evidence="1">
    <location>
        <begin position="32"/>
        <end position="464"/>
    </location>
</feature>
<dbReference type="InterPro" id="IPR012338">
    <property type="entry name" value="Beta-lactam/transpept-like"/>
</dbReference>
<evidence type="ECO:0000313" key="4">
    <source>
        <dbReference type="Proteomes" id="UP001501323"/>
    </source>
</evidence>
<dbReference type="SUPFAM" id="SSF56601">
    <property type="entry name" value="beta-lactamase/transpeptidase-like"/>
    <property type="match status" value="1"/>
</dbReference>
<accession>A0ABP9DQ16</accession>
<name>A0ABP9DQ16_9GAMM</name>
<comment type="caution">
    <text evidence="3">The sequence shown here is derived from an EMBL/GenBank/DDBJ whole genome shotgun (WGS) entry which is preliminary data.</text>
</comment>
<protein>
    <recommendedName>
        <fullName evidence="2">Beta-lactamase-related domain-containing protein</fullName>
    </recommendedName>
</protein>
<keyword evidence="1" id="KW-0732">Signal</keyword>
<keyword evidence="4" id="KW-1185">Reference proteome</keyword>
<sequence>MPPQALPPQLPRLGLLLLLALLLMLPVKASAAQGGPPPALRDAISAVEAMLGGTDEASLSAFAEQRLAPAYRARLGEGATAHLRALREAAREALGDVAVEMEEDGLHLVISDTRFADYRLAIDDAGLLTALELVKSGVAVVPAAPALTWESLPGALREAEARGFSGVVSATRDGRPVLRQAYGLADRERRRATKLDTIYGIGSAPIDFTVTATYLLVQRGRLSLDDRIGKFIPGVPADRSAMTIGHLLGGRSGLPDFPAQESDWDADLAWIDRDTFVARVMAQPLLFAPGTASAHSHGAYGLLAAIIELATGERYRDFIQREILDVAGMRRTGFYGDRKEFSLDDFAVGYGPSSVGLPNIPPNWGPTSWLVMGSGGMYSTLEDMQRFHDAISAGRILRDPWRAEQAGPRVGVDGSDRGYHHFHAFDGKGNRIELLMNGEGRTEQMRALQRAMEQLVEPPPRGGP</sequence>
<dbReference type="EMBL" id="BAABJY010000001">
    <property type="protein sequence ID" value="GAA4854715.1"/>
    <property type="molecule type" value="Genomic_DNA"/>
</dbReference>
<evidence type="ECO:0000256" key="1">
    <source>
        <dbReference type="SAM" id="SignalP"/>
    </source>
</evidence>
<organism evidence="3 4">
    <name type="scientific">Luteimonas vadosa</name>
    <dbReference type="NCBI Taxonomy" id="1165507"/>
    <lineage>
        <taxon>Bacteria</taxon>
        <taxon>Pseudomonadati</taxon>
        <taxon>Pseudomonadota</taxon>
        <taxon>Gammaproteobacteria</taxon>
        <taxon>Lysobacterales</taxon>
        <taxon>Lysobacteraceae</taxon>
        <taxon>Luteimonas</taxon>
    </lineage>
</organism>
<feature type="signal peptide" evidence="1">
    <location>
        <begin position="1"/>
        <end position="31"/>
    </location>
</feature>
<gene>
    <name evidence="3" type="ORF">GCM10023332_02860</name>
</gene>
<dbReference type="InterPro" id="IPR001466">
    <property type="entry name" value="Beta-lactam-related"/>
</dbReference>
<evidence type="ECO:0000313" key="3">
    <source>
        <dbReference type="EMBL" id="GAA4854715.1"/>
    </source>
</evidence>